<keyword evidence="2" id="KW-0472">Membrane</keyword>
<feature type="transmembrane region" description="Helical" evidence="2">
    <location>
        <begin position="92"/>
        <end position="119"/>
    </location>
</feature>
<dbReference type="AlphaFoldDB" id="A0A1A9AGV3"/>
<keyword evidence="2" id="KW-1133">Transmembrane helix</keyword>
<accession>A0A1A9AGV3</accession>
<reference evidence="5" key="1">
    <citation type="submission" date="2016-05" db="EMBL/GenBank/DDBJ databases">
        <authorList>
            <person name="Naeem Raeece"/>
        </authorList>
    </citation>
    <scope>NUCLEOTIDE SEQUENCE [LARGE SCALE GENOMIC DNA]</scope>
</reference>
<evidence type="ECO:0000313" key="5">
    <source>
        <dbReference type="Proteomes" id="UP000078555"/>
    </source>
</evidence>
<feature type="region of interest" description="Disordered" evidence="1">
    <location>
        <begin position="48"/>
        <end position="82"/>
    </location>
</feature>
<name>A0A1A9AGV3_PLAOA</name>
<dbReference type="Proteomes" id="UP000078555">
    <property type="component" value="Unassembled WGS sequence"/>
</dbReference>
<organism evidence="4 5">
    <name type="scientific">Plasmodium ovale wallikeri</name>
    <dbReference type="NCBI Taxonomy" id="864142"/>
    <lineage>
        <taxon>Eukaryota</taxon>
        <taxon>Sar</taxon>
        <taxon>Alveolata</taxon>
        <taxon>Apicomplexa</taxon>
        <taxon>Aconoidasida</taxon>
        <taxon>Haemosporida</taxon>
        <taxon>Plasmodiidae</taxon>
        <taxon>Plasmodium</taxon>
        <taxon>Plasmodium (Plasmodium)</taxon>
    </lineage>
</organism>
<dbReference type="Pfam" id="PF12879">
    <property type="entry name" value="SICA_C"/>
    <property type="match status" value="1"/>
</dbReference>
<dbReference type="InterPro" id="IPR024288">
    <property type="entry name" value="SICA_C"/>
</dbReference>
<gene>
    <name evidence="4" type="ORF">POVWA1_069640</name>
</gene>
<protein>
    <submittedName>
        <fullName evidence="4">STP1 protein</fullName>
    </submittedName>
</protein>
<dbReference type="EMBL" id="FLRD01000665">
    <property type="protein sequence ID" value="SBT55376.1"/>
    <property type="molecule type" value="Genomic_DNA"/>
</dbReference>
<feature type="compositionally biased region" description="Polar residues" evidence="1">
    <location>
        <begin position="60"/>
        <end position="77"/>
    </location>
</feature>
<proteinExistence type="predicted"/>
<keyword evidence="5" id="KW-1185">Reference proteome</keyword>
<keyword evidence="2" id="KW-0812">Transmembrane</keyword>
<evidence type="ECO:0000313" key="4">
    <source>
        <dbReference type="EMBL" id="SBT55376.1"/>
    </source>
</evidence>
<sequence length="227" mass="26039">MIHLMVHIIFSYRVPSPGLSSDVSPAVPPPALSASLNVVTKPDDNKIITLPKKKSEQSKDSTQVTSTSLPEDTQPSGKPSVIPTKFPPITSIIPTIVIILATITLLFLLYKYTPFGFLLGRRRKREKRDLRRTFKISEKPTYESPNITVHELEDPNLLGQIVENDAYTKLLKINRYKQEMQKRKKKNKKTLIEVHMEVLEEYKSDEWELHKGDFLEICLRGFIKKVI</sequence>
<feature type="domain" description="Schizont-infected cell agglutination C-terminal" evidence="3">
    <location>
        <begin position="184"/>
        <end position="223"/>
    </location>
</feature>
<evidence type="ECO:0000256" key="2">
    <source>
        <dbReference type="SAM" id="Phobius"/>
    </source>
</evidence>
<evidence type="ECO:0000259" key="3">
    <source>
        <dbReference type="Pfam" id="PF12879"/>
    </source>
</evidence>
<evidence type="ECO:0000256" key="1">
    <source>
        <dbReference type="SAM" id="MobiDB-lite"/>
    </source>
</evidence>